<dbReference type="RefSeq" id="WP_136852418.1">
    <property type="nucleotide sequence ID" value="NZ_SWCI01000003.1"/>
</dbReference>
<dbReference type="InterPro" id="IPR011042">
    <property type="entry name" value="6-blade_b-propeller_TolB-like"/>
</dbReference>
<accession>A0A4V5NVB3</accession>
<dbReference type="EMBL" id="SWCI01000003">
    <property type="protein sequence ID" value="TKB49869.1"/>
    <property type="molecule type" value="Genomic_DNA"/>
</dbReference>
<evidence type="ECO:0008006" key="4">
    <source>
        <dbReference type="Google" id="ProtNLM"/>
    </source>
</evidence>
<evidence type="ECO:0000313" key="3">
    <source>
        <dbReference type="Proteomes" id="UP000305674"/>
    </source>
</evidence>
<organism evidence="2 3">
    <name type="scientific">Ferrimonas sediminicola</name>
    <dbReference type="NCBI Taxonomy" id="2569538"/>
    <lineage>
        <taxon>Bacteria</taxon>
        <taxon>Pseudomonadati</taxon>
        <taxon>Pseudomonadota</taxon>
        <taxon>Gammaproteobacteria</taxon>
        <taxon>Alteromonadales</taxon>
        <taxon>Ferrimonadaceae</taxon>
        <taxon>Ferrimonas</taxon>
    </lineage>
</organism>
<dbReference type="Proteomes" id="UP000305674">
    <property type="component" value="Unassembled WGS sequence"/>
</dbReference>
<proteinExistence type="predicted"/>
<feature type="signal peptide" evidence="1">
    <location>
        <begin position="1"/>
        <end position="20"/>
    </location>
</feature>
<dbReference type="Gene3D" id="2.120.10.30">
    <property type="entry name" value="TolB, C-terminal domain"/>
    <property type="match status" value="1"/>
</dbReference>
<keyword evidence="1" id="KW-0732">Signal</keyword>
<protein>
    <recommendedName>
        <fullName evidence="4">WD40-like Beta Propeller Repeat</fullName>
    </recommendedName>
</protein>
<evidence type="ECO:0000256" key="1">
    <source>
        <dbReference type="SAM" id="SignalP"/>
    </source>
</evidence>
<name>A0A4V5NVB3_9GAMM</name>
<reference evidence="2 3" key="1">
    <citation type="submission" date="2019-04" db="EMBL/GenBank/DDBJ databases">
        <authorList>
            <person name="Hwang J.C."/>
        </authorList>
    </citation>
    <scope>NUCLEOTIDE SEQUENCE [LARGE SCALE GENOMIC DNA]</scope>
    <source>
        <strain evidence="2 3">IMCC35001</strain>
    </source>
</reference>
<feature type="chain" id="PRO_5021020563" description="WD40-like Beta Propeller Repeat" evidence="1">
    <location>
        <begin position="21"/>
        <end position="938"/>
    </location>
</feature>
<comment type="caution">
    <text evidence="2">The sequence shown here is derived from an EMBL/GenBank/DDBJ whole genome shotgun (WGS) entry which is preliminary data.</text>
</comment>
<evidence type="ECO:0000313" key="2">
    <source>
        <dbReference type="EMBL" id="TKB49869.1"/>
    </source>
</evidence>
<sequence length="938" mass="104550">MRSALFAALLVALMTRLAWATPDRHWQTLETEHYRIHFTPEHETWARRLALDADRLQRAVGEAVGHQLPAKVDLVVRDPLNLANGFALPLIGRSRTVFYTTPPLSDSLLSHMPDWPTLLLVHEQAHLNHLARESRAPLTQLWQSLYVGLLEVPRWVSEGYATVIEHRHDGKGRPANALAQGVLMQWAREGYLPNYAQLSADEDAYLGMSMAYLVGASYLLWLQQEYGEPSLKQLWTRMAAREPRSFEQAFEGVFGQGPERLYRRFVAETTYQAMSQEAQAQPETGGQWLEHHWQLSPPTISPSGEQLAVIQGDQKGYNQSLVVVSTAGNEPARQAWLEKRQARQQADPLDVPDIEPAMFNPQVLHTLNRRSGPMVDPVWLDEDRILFSQLLRDERGAWHFDLHLWQLSSHRVTRLTHEQNLVRPAPHPDGRRVLALQRKGGHSTLMELDLTSGTLTERVSAGTDEILDFPGYRPGEDRLSYLKHRRGEWDLYLSDGQSEIALGLPRINDGNFVSYPSWQSPDALLITLGTPQGVANYRLRLSDRSLSRLTSYRQLATAPRSDGDVLYFLATTSQGQSLYRQPLTHPPLARHSLAPTLATSPAGTPEQDPRPATVYGVGPQYAALAIGANLTPWQQALELGVKGGDPVNRLRWQLLGQGDTAGTQQGAIASLRWQGWPVVVNGDLLALEQEFSALKASQTPWLSERRLAAHLGLDWQRRLTDALQLGLEAGTTLGEVTERHSGRDSDWRSSYLGMGLAGAWRRGPWSLGGRVGGRQTWGDSLDGWQRSEGALALSLGWQDWTLVGNAALWELGGSPSRLDLLRLGGAPSSLTPDWLPWGQLTDAALPHSALVGERLDRLGLSLGQAPLQLFYRSYQMDRGNRLPVAGVNLELEGIAPYIFDALPEFDGMQVRMGVGWAGDNGIEAPIGWSGWLSLYYRL</sequence>
<gene>
    <name evidence="2" type="ORF">FCL40_06865</name>
</gene>
<keyword evidence="3" id="KW-1185">Reference proteome</keyword>
<dbReference type="AlphaFoldDB" id="A0A4V5NVB3"/>
<dbReference type="OrthoDB" id="33879at2"/>
<dbReference type="SUPFAM" id="SSF82171">
    <property type="entry name" value="DPP6 N-terminal domain-like"/>
    <property type="match status" value="1"/>
</dbReference>